<dbReference type="AlphaFoldDB" id="A0A919W5Z6"/>
<dbReference type="Proteomes" id="UP000677082">
    <property type="component" value="Unassembled WGS sequence"/>
</dbReference>
<organism evidence="1 2">
    <name type="scientific">Paractinoplanes toevensis</name>
    <dbReference type="NCBI Taxonomy" id="571911"/>
    <lineage>
        <taxon>Bacteria</taxon>
        <taxon>Bacillati</taxon>
        <taxon>Actinomycetota</taxon>
        <taxon>Actinomycetes</taxon>
        <taxon>Micromonosporales</taxon>
        <taxon>Micromonosporaceae</taxon>
        <taxon>Paractinoplanes</taxon>
    </lineage>
</organism>
<proteinExistence type="predicted"/>
<evidence type="ECO:0000313" key="1">
    <source>
        <dbReference type="EMBL" id="GIM92103.1"/>
    </source>
</evidence>
<protein>
    <submittedName>
        <fullName evidence="1">Uncharacterized protein</fullName>
    </submittedName>
</protein>
<evidence type="ECO:0000313" key="2">
    <source>
        <dbReference type="Proteomes" id="UP000677082"/>
    </source>
</evidence>
<keyword evidence="2" id="KW-1185">Reference proteome</keyword>
<accession>A0A919W5Z6</accession>
<dbReference type="RefSeq" id="WP_213007990.1">
    <property type="nucleotide sequence ID" value="NZ_BOQN01000051.1"/>
</dbReference>
<name>A0A919W5Z6_9ACTN</name>
<sequence>MVTTDDTWHETVEPLIDAASFIVIIPLAYDGTLWEIDRIRQGGHLGKTVFFMPEPAREQPDGVVVPVEDEPFGRAGLRFQRPPPVHLNLAVEWDRARTVLADRGMHLPAYAASGAFFTMTAAGELDEVLPAPLSVLIRRERYVRAALVQLGVVTWTRIRPRDPLDLLLRCAASGRRTQEYVLMLAIVLFAAAGDRPARQAATARMAELTAGDPGLLNAELAALAHLEDDLRHSGPEWTDRFVRSGAPRTQVQSLLDLFAAAEQVPGVDRTLLGAARSALDRVVAERG</sequence>
<dbReference type="EMBL" id="BOQN01000051">
    <property type="protein sequence ID" value="GIM92103.1"/>
    <property type="molecule type" value="Genomic_DNA"/>
</dbReference>
<reference evidence="1 2" key="1">
    <citation type="submission" date="2021-03" db="EMBL/GenBank/DDBJ databases">
        <title>Whole genome shotgun sequence of Actinoplanes toevensis NBRC 105298.</title>
        <authorList>
            <person name="Komaki H."/>
            <person name="Tamura T."/>
        </authorList>
    </citation>
    <scope>NUCLEOTIDE SEQUENCE [LARGE SCALE GENOMIC DNA]</scope>
    <source>
        <strain evidence="1 2">NBRC 105298</strain>
    </source>
</reference>
<comment type="caution">
    <text evidence="1">The sequence shown here is derived from an EMBL/GenBank/DDBJ whole genome shotgun (WGS) entry which is preliminary data.</text>
</comment>
<gene>
    <name evidence="1" type="ORF">Ato02nite_038960</name>
</gene>